<evidence type="ECO:0000313" key="14">
    <source>
        <dbReference type="EMBL" id="SPS12349.1"/>
    </source>
</evidence>
<dbReference type="EMBL" id="JAUCAE010000001">
    <property type="protein sequence ID" value="MDM7545562.1"/>
    <property type="molecule type" value="Genomic_DNA"/>
</dbReference>
<reference evidence="7" key="10">
    <citation type="submission" date="2023-06" db="EMBL/GenBank/DDBJ databases">
        <title>Draft Genome Sequences of lactic acid bacteria strains isolated from fermented milk products.</title>
        <authorList>
            <person name="Elcheninov A.G."/>
            <person name="Klyukina A."/>
            <person name="Zayulina K.S."/>
            <person name="Gavirova L.A."/>
            <person name="Shcherbakova P.A."/>
            <person name="Shestakov A.I."/>
            <person name="Kublanov I.V."/>
            <person name="Kochetkova T.V."/>
        </authorList>
    </citation>
    <scope>NUCLEOTIDE SEQUENCE</scope>
    <source>
        <strain evidence="7">TOM.142</strain>
    </source>
</reference>
<dbReference type="Gene3D" id="2.40.50.140">
    <property type="entry name" value="Nucleic acid-binding proteins"/>
    <property type="match status" value="1"/>
</dbReference>
<evidence type="ECO:0000256" key="1">
    <source>
        <dbReference type="SAM" id="Phobius"/>
    </source>
</evidence>
<reference evidence="3" key="8">
    <citation type="journal article" date="2023" name="Food Microbiol.">
        <title>Evaluation of the fermentation potential of lactic acid bacteria isolated from herbs, fruits and vegetables as starter cultures in nut-based milk alternatives.</title>
        <authorList>
            <person name="Huang W."/>
            <person name="Dong A."/>
            <person name="Pham H.T."/>
            <person name="Zhou C."/>
            <person name="Huo Z."/>
            <person name="Watjen A.P."/>
            <person name="Prakash S."/>
            <person name="Bang-Berthelsen C.H."/>
            <person name="Turner M.S."/>
        </authorList>
    </citation>
    <scope>NUCLEOTIDE SEQUENCE</scope>
    <source>
        <strain evidence="5">3</strain>
        <strain evidence="3">54</strain>
        <strain evidence="4">581</strain>
        <strain evidence="6">593</strain>
    </source>
</reference>
<dbReference type="Proteomes" id="UP001186047">
    <property type="component" value="Unassembled WGS sequence"/>
</dbReference>
<keyword evidence="1" id="KW-0812">Transmembrane</keyword>
<gene>
    <name evidence="14" type="ORF">AMHIJAGA_02304</name>
    <name evidence="11" type="ORF">B8W88_02720</name>
    <name evidence="12" type="ORF">BW154_09295</name>
    <name evidence="13" type="ORF">EO246_04425</name>
    <name evidence="2" type="ORF">M2256_002402</name>
    <name evidence="6" type="ORF">OGZ38_00190</name>
    <name evidence="4" type="ORF">OGZ39_08640</name>
    <name evidence="3" type="ORF">OGZ50_02445</name>
    <name evidence="5" type="ORF">OGZ51_08685</name>
    <name evidence="8" type="ORF">P7I04_06340</name>
    <name evidence="7" type="ORF">QUD52_00725</name>
    <name evidence="9" type="ORF">RZO27_12150</name>
    <name evidence="10" type="ORF">RZO31_11570</name>
</gene>
<dbReference type="RefSeq" id="WP_003132455.1">
    <property type="nucleotide sequence ID" value="NZ_AP025700.1"/>
</dbReference>
<reference evidence="3" key="7">
    <citation type="submission" date="2022-10" db="EMBL/GenBank/DDBJ databases">
        <authorList>
            <person name="Turner M.S."/>
            <person name="Huang W."/>
        </authorList>
    </citation>
    <scope>NUCLEOTIDE SEQUENCE</scope>
    <source>
        <strain evidence="5">3</strain>
        <strain evidence="3">54</strain>
        <strain evidence="4">581</strain>
        <strain evidence="6">593</strain>
    </source>
</reference>
<reference evidence="8" key="9">
    <citation type="submission" date="2023-03" db="EMBL/GenBank/DDBJ databases">
        <authorList>
            <person name="Shen W."/>
            <person name="Cai J."/>
        </authorList>
    </citation>
    <scope>NUCLEOTIDE SEQUENCE</scope>
    <source>
        <strain evidence="8">Y37</strain>
    </source>
</reference>
<evidence type="ECO:0000313" key="5">
    <source>
        <dbReference type="EMBL" id="MDG4984218.1"/>
    </source>
</evidence>
<dbReference type="KEGG" id="llj:LG36_0720"/>
<dbReference type="EMBL" id="NCWV01000002">
    <property type="protein sequence ID" value="PAK90076.1"/>
    <property type="molecule type" value="Genomic_DNA"/>
</dbReference>
<proteinExistence type="predicted"/>
<reference evidence="13 17" key="6">
    <citation type="submission" date="2019-01" db="EMBL/GenBank/DDBJ databases">
        <title>Whole genome sequence of Lactococcus lactis isolated from cow milk.</title>
        <authorList>
            <person name="Sundararaman A."/>
            <person name="Tamang J.-P."/>
            <person name="Halami P."/>
        </authorList>
    </citation>
    <scope>NUCLEOTIDE SEQUENCE [LARGE SCALE GENOMIC DNA]</scope>
    <source>
        <strain evidence="13 17">C2D</strain>
    </source>
</reference>
<sequence length="114" mass="12762">MLFIIITLIIIVLIIFLTILLLPGMAFFNKMSDQKYNADEKDLLTGILTTAISSKEATGEVMTTFVNESRKTMPAKIYLPNKDNIEQIESGAQVLIIESKAGIAYVIPYQQTIY</sequence>
<evidence type="ECO:0000313" key="8">
    <source>
        <dbReference type="EMBL" id="MDT2945659.1"/>
    </source>
</evidence>
<feature type="transmembrane region" description="Helical" evidence="1">
    <location>
        <begin position="6"/>
        <end position="28"/>
    </location>
</feature>
<reference evidence="11 15" key="2">
    <citation type="submission" date="2017-04" db="EMBL/GenBank/DDBJ databases">
        <title>Kefir bacterial isolates.</title>
        <authorList>
            <person name="Kim Y."/>
            <person name="Blasche S."/>
            <person name="Patil K.R."/>
        </authorList>
    </citation>
    <scope>NUCLEOTIDE SEQUENCE [LARGE SCALE GENOMIC DNA]</scope>
    <source>
        <strain evidence="11 15">OG2</strain>
    </source>
</reference>
<dbReference type="Proteomes" id="UP000215635">
    <property type="component" value="Unassembled WGS sequence"/>
</dbReference>
<dbReference type="EMBL" id="JAOWLY010000008">
    <property type="protein sequence ID" value="MDG4984218.1"/>
    <property type="molecule type" value="Genomic_DNA"/>
</dbReference>
<dbReference type="Proteomes" id="UP001250218">
    <property type="component" value="Unassembled WGS sequence"/>
</dbReference>
<dbReference type="Proteomes" id="UP001207687">
    <property type="component" value="Unassembled WGS sequence"/>
</dbReference>
<dbReference type="EMBL" id="SAXH01000004">
    <property type="protein sequence ID" value="RWR48124.1"/>
    <property type="molecule type" value="Genomic_DNA"/>
</dbReference>
<keyword evidence="1" id="KW-0472">Membrane</keyword>
<evidence type="ECO:0000313" key="10">
    <source>
        <dbReference type="EMBL" id="MDV2633495.1"/>
    </source>
</evidence>
<evidence type="ECO:0000313" key="12">
    <source>
        <dbReference type="EMBL" id="PFG89648.1"/>
    </source>
</evidence>
<evidence type="ECO:0000313" key="6">
    <source>
        <dbReference type="EMBL" id="MDG5047564.1"/>
    </source>
</evidence>
<dbReference type="EMBL" id="JAOWLO010000001">
    <property type="protein sequence ID" value="MDG5047564.1"/>
    <property type="molecule type" value="Genomic_DNA"/>
</dbReference>
<evidence type="ECO:0000313" key="7">
    <source>
        <dbReference type="EMBL" id="MDM7545562.1"/>
    </source>
</evidence>
<dbReference type="EMBL" id="JAOWLV010000001">
    <property type="protein sequence ID" value="MDG4975604.1"/>
    <property type="molecule type" value="Genomic_DNA"/>
</dbReference>
<reference evidence="2" key="11">
    <citation type="submission" date="2023-08" db="EMBL/GenBank/DDBJ databases">
        <title>Genomic analyses of the natural microbiome of Caenorhabditis elegans.</title>
        <authorList>
            <person name="Samuel B."/>
        </authorList>
    </citation>
    <scope>NUCLEOTIDE SEQUENCE</scope>
    <source>
        <strain evidence="2">BIGb0220</strain>
    </source>
</reference>
<organism evidence="13 17">
    <name type="scientific">Lactococcus lactis</name>
    <dbReference type="NCBI Taxonomy" id="1358"/>
    <lineage>
        <taxon>Bacteria</taxon>
        <taxon>Bacillati</taxon>
        <taxon>Bacillota</taxon>
        <taxon>Bacilli</taxon>
        <taxon>Lactobacillales</taxon>
        <taxon>Streptococcaceae</taxon>
        <taxon>Lactococcus</taxon>
    </lineage>
</organism>
<reference evidence="14" key="4">
    <citation type="submission" date="2018-05" db="EMBL/GenBank/DDBJ databases">
        <authorList>
            <person name="Lanie J.A."/>
            <person name="Ng W.-L."/>
            <person name="Kazmierczak K.M."/>
            <person name="Andrzejewski T.M."/>
            <person name="Davidsen T.M."/>
            <person name="Wayne K.J."/>
            <person name="Tettelin H."/>
            <person name="Glass J.I."/>
            <person name="Rusch D."/>
            <person name="Podicherti R."/>
            <person name="Tsui H.-C.T."/>
            <person name="Winkler M.E."/>
        </authorList>
    </citation>
    <scope>NUCLEOTIDE SEQUENCE</scope>
    <source>
        <strain evidence="14">Lactococcus lactis</strain>
    </source>
</reference>
<reference evidence="12" key="3">
    <citation type="journal article" date="2018" name="Food Control">
        <title>Characterization of Lactococcus lactis isolates from herbs, fruits and vegetables for use as biopreservatives against Listeria monocytogenes in cheese.</title>
        <authorList>
            <person name="Ho V."/>
            <person name="Lo R."/>
            <person name="Bansal N."/>
            <person name="Turner M.S."/>
        </authorList>
    </citation>
    <scope>NUCLEOTIDE SEQUENCE</scope>
    <source>
        <strain evidence="12">537</strain>
    </source>
</reference>
<dbReference type="GeneID" id="89632871"/>
<dbReference type="Proteomes" id="UP000279235">
    <property type="component" value="Unassembled WGS sequence"/>
</dbReference>
<dbReference type="Proteomes" id="UP001152614">
    <property type="component" value="Unassembled WGS sequence"/>
</dbReference>
<dbReference type="EMBL" id="OGTW02000097">
    <property type="protein sequence ID" value="SPS12349.1"/>
    <property type="molecule type" value="Genomic_DNA"/>
</dbReference>
<evidence type="ECO:0000313" key="11">
    <source>
        <dbReference type="EMBL" id="PAK90076.1"/>
    </source>
</evidence>
<dbReference type="Proteomes" id="UP001152598">
    <property type="component" value="Unassembled WGS sequence"/>
</dbReference>
<reference evidence="9 18" key="12">
    <citation type="submission" date="2023-10" db="EMBL/GenBank/DDBJ databases">
        <title>Production of high quality cheese from raw caw milk (raw cheese).</title>
        <authorList>
            <person name="Samouris G."/>
        </authorList>
    </citation>
    <scope>NUCLEOTIDE SEQUENCE</scope>
    <source>
        <strain evidence="10">M17-3</strain>
        <strain evidence="9 18">MRS-5</strain>
    </source>
</reference>
<protein>
    <submittedName>
        <fullName evidence="14">Predicted GTPase</fullName>
    </submittedName>
</protein>
<dbReference type="EMBL" id="JAWHVN010000062">
    <property type="protein sequence ID" value="MDV2619867.1"/>
    <property type="molecule type" value="Genomic_DNA"/>
</dbReference>
<dbReference type="InterPro" id="IPR012340">
    <property type="entry name" value="NA-bd_OB-fold"/>
</dbReference>
<dbReference type="Proteomes" id="UP001186159">
    <property type="component" value="Unassembled WGS sequence"/>
</dbReference>
<dbReference type="Proteomes" id="UP000285859">
    <property type="component" value="Unassembled WGS sequence"/>
</dbReference>
<dbReference type="EMBL" id="MTJS01000002">
    <property type="protein sequence ID" value="PFG89648.1"/>
    <property type="molecule type" value="Genomic_DNA"/>
</dbReference>
<dbReference type="Proteomes" id="UP001152656">
    <property type="component" value="Unassembled WGS sequence"/>
</dbReference>
<dbReference type="AlphaFoldDB" id="A0A089XQ38"/>
<keyword evidence="1" id="KW-1133">Transmembrane helix</keyword>
<dbReference type="OMA" id="THNPKEG"/>
<evidence type="ECO:0000313" key="2">
    <source>
        <dbReference type="EMBL" id="MCW2281880.1"/>
    </source>
</evidence>
<evidence type="ECO:0000313" key="3">
    <source>
        <dbReference type="EMBL" id="MDG4975604.1"/>
    </source>
</evidence>
<name>A0A089XQ38_9LACT</name>
<evidence type="ECO:0000313" key="17">
    <source>
        <dbReference type="Proteomes" id="UP000285859"/>
    </source>
</evidence>
<reference evidence="16" key="5">
    <citation type="submission" date="2018-05" db="EMBL/GenBank/DDBJ databases">
        <authorList>
            <person name="Duru I."/>
        </authorList>
    </citation>
    <scope>NUCLEOTIDE SEQUENCE [LARGE SCALE GENOMIC DNA]</scope>
</reference>
<dbReference type="EMBL" id="JARQDL010000005">
    <property type="protein sequence ID" value="MDT2945659.1"/>
    <property type="molecule type" value="Genomic_DNA"/>
</dbReference>
<evidence type="ECO:0000313" key="4">
    <source>
        <dbReference type="EMBL" id="MDG4981725.1"/>
    </source>
</evidence>
<evidence type="ECO:0000313" key="13">
    <source>
        <dbReference type="EMBL" id="RWR48124.1"/>
    </source>
</evidence>
<dbReference type="Proteomes" id="UP000225275">
    <property type="component" value="Unassembled WGS sequence"/>
</dbReference>
<dbReference type="Proteomes" id="UP001152820">
    <property type="component" value="Unassembled WGS sequence"/>
</dbReference>
<dbReference type="EMBL" id="JAOWLP010000006">
    <property type="protein sequence ID" value="MDG4981725.1"/>
    <property type="molecule type" value="Genomic_DNA"/>
</dbReference>
<reference evidence="12" key="1">
    <citation type="submission" date="2017-01" db="EMBL/GenBank/DDBJ databases">
        <authorList>
            <person name="Lo R."/>
        </authorList>
    </citation>
    <scope>NUCLEOTIDE SEQUENCE</scope>
    <source>
        <strain evidence="12">537</strain>
    </source>
</reference>
<accession>A0A089XQ38</accession>
<evidence type="ECO:0000313" key="15">
    <source>
        <dbReference type="Proteomes" id="UP000215635"/>
    </source>
</evidence>
<evidence type="ECO:0000313" key="18">
    <source>
        <dbReference type="Proteomes" id="UP001186159"/>
    </source>
</evidence>
<dbReference type="EMBL" id="JAWHVL010000033">
    <property type="protein sequence ID" value="MDV2633495.1"/>
    <property type="molecule type" value="Genomic_DNA"/>
</dbReference>
<evidence type="ECO:0000313" key="16">
    <source>
        <dbReference type="Proteomes" id="UP000279235"/>
    </source>
</evidence>
<dbReference type="EMBL" id="JAOQNN010000002">
    <property type="protein sequence ID" value="MCW2281880.1"/>
    <property type="molecule type" value="Genomic_DNA"/>
</dbReference>
<evidence type="ECO:0000313" key="9">
    <source>
        <dbReference type="EMBL" id="MDV2619867.1"/>
    </source>
</evidence>
<dbReference type="Proteomes" id="UP001240905">
    <property type="component" value="Unassembled WGS sequence"/>
</dbReference>